<gene>
    <name evidence="1" type="ORF">SVUK_LOCUS17001</name>
</gene>
<evidence type="ECO:0000313" key="2">
    <source>
        <dbReference type="Proteomes" id="UP000270094"/>
    </source>
</evidence>
<dbReference type="EMBL" id="UYYB01115564">
    <property type="protein sequence ID" value="VDM82003.1"/>
    <property type="molecule type" value="Genomic_DNA"/>
</dbReference>
<proteinExistence type="predicted"/>
<protein>
    <submittedName>
        <fullName evidence="1">Uncharacterized protein</fullName>
    </submittedName>
</protein>
<name>A0A3P7JME1_STRVU</name>
<dbReference type="OrthoDB" id="5871836at2759"/>
<accession>A0A3P7JME1</accession>
<sequence>MGDEEDTEQKDLNLSALVAPSERKISRISLRKTSGIGEDYVDVIVDPFPALPINIRVPSMRKKSTADETTQSTTNILMKYVTHCEEDRLKQWERLEVLPDTDATAALAQLVLDHKESIKPDADGAKKVGGKLQLEIISFTFKLFCCLALENSNRKSVTYRIDQVVPCLDANNRKAGVDLLIFSSQCSENGLSK</sequence>
<keyword evidence="2" id="KW-1185">Reference proteome</keyword>
<dbReference type="Proteomes" id="UP000270094">
    <property type="component" value="Unassembled WGS sequence"/>
</dbReference>
<organism evidence="1 2">
    <name type="scientific">Strongylus vulgaris</name>
    <name type="common">Blood worm</name>
    <dbReference type="NCBI Taxonomy" id="40348"/>
    <lineage>
        <taxon>Eukaryota</taxon>
        <taxon>Metazoa</taxon>
        <taxon>Ecdysozoa</taxon>
        <taxon>Nematoda</taxon>
        <taxon>Chromadorea</taxon>
        <taxon>Rhabditida</taxon>
        <taxon>Rhabditina</taxon>
        <taxon>Rhabditomorpha</taxon>
        <taxon>Strongyloidea</taxon>
        <taxon>Strongylidae</taxon>
        <taxon>Strongylus</taxon>
    </lineage>
</organism>
<dbReference type="AlphaFoldDB" id="A0A3P7JME1"/>
<reference evidence="1 2" key="1">
    <citation type="submission" date="2018-11" db="EMBL/GenBank/DDBJ databases">
        <authorList>
            <consortium name="Pathogen Informatics"/>
        </authorList>
    </citation>
    <scope>NUCLEOTIDE SEQUENCE [LARGE SCALE GENOMIC DNA]</scope>
</reference>
<evidence type="ECO:0000313" key="1">
    <source>
        <dbReference type="EMBL" id="VDM82003.1"/>
    </source>
</evidence>